<dbReference type="InterPro" id="IPR058240">
    <property type="entry name" value="rSAM_sf"/>
</dbReference>
<evidence type="ECO:0000256" key="1">
    <source>
        <dbReference type="ARBA" id="ARBA00001966"/>
    </source>
</evidence>
<evidence type="ECO:0000256" key="2">
    <source>
        <dbReference type="ARBA" id="ARBA00022485"/>
    </source>
</evidence>
<keyword evidence="2" id="KW-0479">Metal-binding</keyword>
<evidence type="ECO:0000259" key="3">
    <source>
        <dbReference type="SMART" id="SM00876"/>
    </source>
</evidence>
<sequence>AGTPLGDAEPASIWDQIRMVACARILFPEAMVRLSAGRDGLSAAAQALCFLAGANSIFSGDKLLTTPHPGADADQALFDLLDLEPRPSHRDASEFVKQLEEDIVNGR</sequence>
<dbReference type="InterPro" id="IPR002684">
    <property type="entry name" value="Biotin_synth/BioAB"/>
</dbReference>
<dbReference type="SMART" id="SM00876">
    <property type="entry name" value="BATS"/>
    <property type="match status" value="1"/>
</dbReference>
<dbReference type="PANTHER" id="PTHR22976">
    <property type="entry name" value="BIOTIN SYNTHASE"/>
    <property type="match status" value="1"/>
</dbReference>
<dbReference type="AlphaFoldDB" id="A0A383E9J4"/>
<feature type="non-terminal residue" evidence="4">
    <location>
        <position position="1"/>
    </location>
</feature>
<protein>
    <recommendedName>
        <fullName evidence="3">Biotin and thiamin synthesis-associated domain-containing protein</fullName>
    </recommendedName>
</protein>
<dbReference type="SUPFAM" id="SSF102114">
    <property type="entry name" value="Radical SAM enzymes"/>
    <property type="match status" value="1"/>
</dbReference>
<keyword evidence="2" id="KW-0411">Iron-sulfur</keyword>
<dbReference type="GO" id="GO:0009102">
    <property type="term" value="P:biotin biosynthetic process"/>
    <property type="evidence" value="ECO:0007669"/>
    <property type="project" value="InterPro"/>
</dbReference>
<keyword evidence="2" id="KW-0408">Iron</keyword>
<proteinExistence type="predicted"/>
<organism evidence="4">
    <name type="scientific">marine metagenome</name>
    <dbReference type="NCBI Taxonomy" id="408172"/>
    <lineage>
        <taxon>unclassified sequences</taxon>
        <taxon>metagenomes</taxon>
        <taxon>ecological metagenomes</taxon>
    </lineage>
</organism>
<dbReference type="EMBL" id="UINC01223753">
    <property type="protein sequence ID" value="SVE53073.1"/>
    <property type="molecule type" value="Genomic_DNA"/>
</dbReference>
<dbReference type="GO" id="GO:0005739">
    <property type="term" value="C:mitochondrion"/>
    <property type="evidence" value="ECO:0007669"/>
    <property type="project" value="TreeGrafter"/>
</dbReference>
<feature type="domain" description="Biotin and thiamin synthesis-associated" evidence="3">
    <location>
        <begin position="1"/>
        <end position="85"/>
    </location>
</feature>
<accession>A0A383E9J4</accession>
<dbReference type="PANTHER" id="PTHR22976:SF2">
    <property type="entry name" value="BIOTIN SYNTHASE, MITOCHONDRIAL"/>
    <property type="match status" value="1"/>
</dbReference>
<name>A0A383E9J4_9ZZZZ</name>
<dbReference type="GO" id="GO:0051537">
    <property type="term" value="F:2 iron, 2 sulfur cluster binding"/>
    <property type="evidence" value="ECO:0007669"/>
    <property type="project" value="TreeGrafter"/>
</dbReference>
<dbReference type="InterPro" id="IPR010722">
    <property type="entry name" value="BATS_dom"/>
</dbReference>
<dbReference type="Pfam" id="PF06968">
    <property type="entry name" value="BATS"/>
    <property type="match status" value="1"/>
</dbReference>
<keyword evidence="2" id="KW-0004">4Fe-4S</keyword>
<dbReference type="InterPro" id="IPR013785">
    <property type="entry name" value="Aldolase_TIM"/>
</dbReference>
<dbReference type="GO" id="GO:0004076">
    <property type="term" value="F:biotin synthase activity"/>
    <property type="evidence" value="ECO:0007669"/>
    <property type="project" value="InterPro"/>
</dbReference>
<comment type="cofactor">
    <cofactor evidence="1">
        <name>[4Fe-4S] cluster</name>
        <dbReference type="ChEBI" id="CHEBI:49883"/>
    </cofactor>
</comment>
<reference evidence="4" key="1">
    <citation type="submission" date="2018-05" db="EMBL/GenBank/DDBJ databases">
        <authorList>
            <person name="Lanie J.A."/>
            <person name="Ng W.-L."/>
            <person name="Kazmierczak K.M."/>
            <person name="Andrzejewski T.M."/>
            <person name="Davidsen T.M."/>
            <person name="Wayne K.J."/>
            <person name="Tettelin H."/>
            <person name="Glass J.I."/>
            <person name="Rusch D."/>
            <person name="Podicherti R."/>
            <person name="Tsui H.-C.T."/>
            <person name="Winkler M.E."/>
        </authorList>
    </citation>
    <scope>NUCLEOTIDE SEQUENCE</scope>
</reference>
<gene>
    <name evidence="4" type="ORF">METZ01_LOCUS505927</name>
</gene>
<dbReference type="Gene3D" id="3.20.20.70">
    <property type="entry name" value="Aldolase class I"/>
    <property type="match status" value="1"/>
</dbReference>
<dbReference type="GO" id="GO:0051539">
    <property type="term" value="F:4 iron, 4 sulfur cluster binding"/>
    <property type="evidence" value="ECO:0007669"/>
    <property type="project" value="UniProtKB-KW"/>
</dbReference>
<evidence type="ECO:0000313" key="4">
    <source>
        <dbReference type="EMBL" id="SVE53073.1"/>
    </source>
</evidence>